<keyword evidence="3" id="KW-0378">Hydrolase</keyword>
<evidence type="ECO:0000259" key="6">
    <source>
        <dbReference type="PROSITE" id="PS51782"/>
    </source>
</evidence>
<dbReference type="SMART" id="SM00047">
    <property type="entry name" value="LYZ2"/>
    <property type="match status" value="1"/>
</dbReference>
<dbReference type="Gene3D" id="1.10.530.10">
    <property type="match status" value="1"/>
</dbReference>
<evidence type="ECO:0000256" key="4">
    <source>
        <dbReference type="ARBA" id="ARBA00032108"/>
    </source>
</evidence>
<dbReference type="Pfam" id="PF01476">
    <property type="entry name" value="LysM"/>
    <property type="match status" value="1"/>
</dbReference>
<dbReference type="RefSeq" id="WP_003437113.1">
    <property type="nucleotide sequence ID" value="NZ_APLF01000004.1"/>
</dbReference>
<proteinExistence type="predicted"/>
<feature type="region of interest" description="Disordered" evidence="5">
    <location>
        <begin position="31"/>
        <end position="52"/>
    </location>
</feature>
<sequence>MKLKTSLYILLVILISSCGSSKKSVATISKKTEASREVPRADPRPKENKEVDRTEDLVVSEAEIDLASLSPVDRYIYDYAGVAQEEMRLYGIPASIKIAQGILESGSGNGPLTRRSNNHFGIKCNGWQGEKVYHDDDEAQECFRKYNDPKYSFRDHSLFLFERNRYAFLFDYKSDDYTSWARGLKRAGYATDPRYPQKLISLIERYNLNEFDKEVLGKNADMPLPKPQRVSNSDLEFYLVKKGDTLYNISEKFDLTVEELKLINRLKHDHIQIGQELKVKTR</sequence>
<dbReference type="InterPro" id="IPR002901">
    <property type="entry name" value="MGlyc_endo_b_GlcNAc-like_dom"/>
</dbReference>
<dbReference type="InterPro" id="IPR018392">
    <property type="entry name" value="LysM"/>
</dbReference>
<protein>
    <recommendedName>
        <fullName evidence="4">Peptidoglycan hydrolase</fullName>
    </recommendedName>
</protein>
<dbReference type="STRING" id="1189619.pgond44_04370"/>
<dbReference type="InterPro" id="IPR051056">
    <property type="entry name" value="Glycosyl_Hydrolase_73"/>
</dbReference>
<dbReference type="eggNOG" id="COG1705">
    <property type="taxonomic scope" value="Bacteria"/>
</dbReference>
<dbReference type="Proteomes" id="UP000012317">
    <property type="component" value="Unassembled WGS sequence"/>
</dbReference>
<dbReference type="PANTHER" id="PTHR33308:SF9">
    <property type="entry name" value="PEPTIDOGLYCAN HYDROLASE FLGJ"/>
    <property type="match status" value="1"/>
</dbReference>
<dbReference type="GO" id="GO:0042742">
    <property type="term" value="P:defense response to bacterium"/>
    <property type="evidence" value="ECO:0007669"/>
    <property type="project" value="UniProtKB-KW"/>
</dbReference>
<dbReference type="EMBL" id="APLF01000004">
    <property type="protein sequence ID" value="EMY81748.1"/>
    <property type="molecule type" value="Genomic_DNA"/>
</dbReference>
<dbReference type="PROSITE" id="PS51782">
    <property type="entry name" value="LYSM"/>
    <property type="match status" value="1"/>
</dbReference>
<dbReference type="AlphaFoldDB" id="N1X116"/>
<evidence type="ECO:0000256" key="3">
    <source>
        <dbReference type="ARBA" id="ARBA00022801"/>
    </source>
</evidence>
<keyword evidence="1" id="KW-0929">Antimicrobial</keyword>
<dbReference type="Gene3D" id="3.10.350.10">
    <property type="entry name" value="LysM domain"/>
    <property type="match status" value="1"/>
</dbReference>
<comment type="caution">
    <text evidence="7">The sequence shown here is derived from an EMBL/GenBank/DDBJ whole genome shotgun (WGS) entry which is preliminary data.</text>
</comment>
<keyword evidence="2" id="KW-0081">Bacteriolytic enzyme</keyword>
<gene>
    <name evidence="7" type="ORF">pgond44_04370</name>
</gene>
<name>N1X116_9FLAO</name>
<feature type="domain" description="LysM" evidence="6">
    <location>
        <begin position="236"/>
        <end position="279"/>
    </location>
</feature>
<dbReference type="GO" id="GO:0004040">
    <property type="term" value="F:amidase activity"/>
    <property type="evidence" value="ECO:0007669"/>
    <property type="project" value="InterPro"/>
</dbReference>
<dbReference type="eggNOG" id="COG1388">
    <property type="taxonomic scope" value="Bacteria"/>
</dbReference>
<dbReference type="SUPFAM" id="SSF54106">
    <property type="entry name" value="LysM domain"/>
    <property type="match status" value="1"/>
</dbReference>
<dbReference type="SMART" id="SM00257">
    <property type="entry name" value="LysM"/>
    <property type="match status" value="1"/>
</dbReference>
<accession>N1X116</accession>
<reference evidence="7 8" key="1">
    <citation type="journal article" date="2014" name="Genome Biol. Evol.">
        <title>Extensive gene acquisition in the extremely psychrophilic bacterial species Psychroflexus torquis and the link to sea-ice ecosystem specialism.</title>
        <authorList>
            <person name="Feng S."/>
            <person name="Powell S.M."/>
            <person name="Wilson R."/>
            <person name="Bowman J.P."/>
        </authorList>
    </citation>
    <scope>NUCLEOTIDE SEQUENCE [LARGE SCALE GENOMIC DNA]</scope>
    <source>
        <strain evidence="7 8">ACAM 44</strain>
    </source>
</reference>
<dbReference type="PROSITE" id="PS51257">
    <property type="entry name" value="PROKAR_LIPOPROTEIN"/>
    <property type="match status" value="1"/>
</dbReference>
<dbReference type="GO" id="GO:0031640">
    <property type="term" value="P:killing of cells of another organism"/>
    <property type="evidence" value="ECO:0007669"/>
    <property type="project" value="UniProtKB-KW"/>
</dbReference>
<evidence type="ECO:0000256" key="5">
    <source>
        <dbReference type="SAM" id="MobiDB-lite"/>
    </source>
</evidence>
<dbReference type="PANTHER" id="PTHR33308">
    <property type="entry name" value="PEPTIDOGLYCAN HYDROLASE FLGJ"/>
    <property type="match status" value="1"/>
</dbReference>
<dbReference type="Pfam" id="PF01832">
    <property type="entry name" value="Glucosaminidase"/>
    <property type="match status" value="1"/>
</dbReference>
<evidence type="ECO:0000313" key="8">
    <source>
        <dbReference type="Proteomes" id="UP000012317"/>
    </source>
</evidence>
<evidence type="ECO:0000313" key="7">
    <source>
        <dbReference type="EMBL" id="EMY81748.1"/>
    </source>
</evidence>
<dbReference type="CDD" id="cd00118">
    <property type="entry name" value="LysM"/>
    <property type="match status" value="1"/>
</dbReference>
<organism evidence="7 8">
    <name type="scientific">Psychroflexus gondwanensis ACAM 44</name>
    <dbReference type="NCBI Taxonomy" id="1189619"/>
    <lineage>
        <taxon>Bacteria</taxon>
        <taxon>Pseudomonadati</taxon>
        <taxon>Bacteroidota</taxon>
        <taxon>Flavobacteriia</taxon>
        <taxon>Flavobacteriales</taxon>
        <taxon>Flavobacteriaceae</taxon>
        <taxon>Psychroflexus</taxon>
    </lineage>
</organism>
<dbReference type="PATRIC" id="fig|1189619.4.peg.909"/>
<keyword evidence="8" id="KW-1185">Reference proteome</keyword>
<dbReference type="InterPro" id="IPR036779">
    <property type="entry name" value="LysM_dom_sf"/>
</dbReference>
<evidence type="ECO:0000256" key="2">
    <source>
        <dbReference type="ARBA" id="ARBA00022638"/>
    </source>
</evidence>
<evidence type="ECO:0000256" key="1">
    <source>
        <dbReference type="ARBA" id="ARBA00022529"/>
    </source>
</evidence>